<name>A0A6G1CC76_9ORYZ</name>
<feature type="non-terminal residue" evidence="1">
    <location>
        <position position="1"/>
    </location>
</feature>
<evidence type="ECO:0000313" key="2">
    <source>
        <dbReference type="Proteomes" id="UP000479710"/>
    </source>
</evidence>
<protein>
    <submittedName>
        <fullName evidence="1">Uncharacterized protein</fullName>
    </submittedName>
</protein>
<dbReference type="EMBL" id="SPHZ02000009">
    <property type="protein sequence ID" value="KAF0897607.1"/>
    <property type="molecule type" value="Genomic_DNA"/>
</dbReference>
<sequence>RRRGKKMLEVKGKARKGHTWDKKVETDLKTSMEWQNIFDRNLPSRSDGNAQVPNW</sequence>
<dbReference type="Proteomes" id="UP000479710">
    <property type="component" value="Unassembled WGS sequence"/>
</dbReference>
<comment type="caution">
    <text evidence="1">The sequence shown here is derived from an EMBL/GenBank/DDBJ whole genome shotgun (WGS) entry which is preliminary data.</text>
</comment>
<organism evidence="1 2">
    <name type="scientific">Oryza meyeriana var. granulata</name>
    <dbReference type="NCBI Taxonomy" id="110450"/>
    <lineage>
        <taxon>Eukaryota</taxon>
        <taxon>Viridiplantae</taxon>
        <taxon>Streptophyta</taxon>
        <taxon>Embryophyta</taxon>
        <taxon>Tracheophyta</taxon>
        <taxon>Spermatophyta</taxon>
        <taxon>Magnoliopsida</taxon>
        <taxon>Liliopsida</taxon>
        <taxon>Poales</taxon>
        <taxon>Poaceae</taxon>
        <taxon>BOP clade</taxon>
        <taxon>Oryzoideae</taxon>
        <taxon>Oryzeae</taxon>
        <taxon>Oryzinae</taxon>
        <taxon>Oryza</taxon>
        <taxon>Oryza meyeriana</taxon>
    </lineage>
</organism>
<keyword evidence="2" id="KW-1185">Reference proteome</keyword>
<gene>
    <name evidence="1" type="ORF">E2562_000342</name>
</gene>
<reference evidence="1 2" key="1">
    <citation type="submission" date="2019-11" db="EMBL/GenBank/DDBJ databases">
        <title>Whole genome sequence of Oryza granulata.</title>
        <authorList>
            <person name="Li W."/>
        </authorList>
    </citation>
    <scope>NUCLEOTIDE SEQUENCE [LARGE SCALE GENOMIC DNA]</scope>
    <source>
        <strain evidence="2">cv. Menghai</strain>
        <tissue evidence="1">Leaf</tissue>
    </source>
</reference>
<accession>A0A6G1CC76</accession>
<proteinExistence type="predicted"/>
<evidence type="ECO:0000313" key="1">
    <source>
        <dbReference type="EMBL" id="KAF0897607.1"/>
    </source>
</evidence>
<dbReference type="AlphaFoldDB" id="A0A6G1CC76"/>